<name>A0A942U7V4_9BACI</name>
<dbReference type="AlphaFoldDB" id="A0A942U7V4"/>
<dbReference type="SUPFAM" id="SSF53474">
    <property type="entry name" value="alpha/beta-Hydrolases"/>
    <property type="match status" value="1"/>
</dbReference>
<dbReference type="PRINTS" id="PR00111">
    <property type="entry name" value="ABHYDROLASE"/>
</dbReference>
<dbReference type="RefSeq" id="WP_213120892.1">
    <property type="nucleotide sequence ID" value="NZ_JAGYPF010000006.1"/>
</dbReference>
<dbReference type="Pfam" id="PF00561">
    <property type="entry name" value="Abhydrolase_1"/>
    <property type="match status" value="1"/>
</dbReference>
<reference evidence="2" key="1">
    <citation type="submission" date="2021-05" db="EMBL/GenBank/DDBJ databases">
        <title>Novel Bacillus species.</title>
        <authorList>
            <person name="Liu G."/>
        </authorList>
    </citation>
    <scope>NUCLEOTIDE SEQUENCE</scope>
    <source>
        <strain evidence="2">FJAT-49825</strain>
    </source>
</reference>
<organism evidence="2 3">
    <name type="scientific">Neobacillus rhizophilus</name>
    <dbReference type="NCBI Taxonomy" id="2833579"/>
    <lineage>
        <taxon>Bacteria</taxon>
        <taxon>Bacillati</taxon>
        <taxon>Bacillota</taxon>
        <taxon>Bacilli</taxon>
        <taxon>Bacillales</taxon>
        <taxon>Bacillaceae</taxon>
        <taxon>Neobacillus</taxon>
    </lineage>
</organism>
<dbReference type="GO" id="GO:0016020">
    <property type="term" value="C:membrane"/>
    <property type="evidence" value="ECO:0007669"/>
    <property type="project" value="TreeGrafter"/>
</dbReference>
<dbReference type="Gene3D" id="3.40.50.1820">
    <property type="entry name" value="alpha/beta hydrolase"/>
    <property type="match status" value="1"/>
</dbReference>
<dbReference type="InterPro" id="IPR050266">
    <property type="entry name" value="AB_hydrolase_sf"/>
</dbReference>
<evidence type="ECO:0000259" key="1">
    <source>
        <dbReference type="Pfam" id="PF00561"/>
    </source>
</evidence>
<evidence type="ECO:0000313" key="3">
    <source>
        <dbReference type="Proteomes" id="UP000679749"/>
    </source>
</evidence>
<dbReference type="GO" id="GO:0016787">
    <property type="term" value="F:hydrolase activity"/>
    <property type="evidence" value="ECO:0007669"/>
    <property type="project" value="UniProtKB-KW"/>
</dbReference>
<dbReference type="InterPro" id="IPR029058">
    <property type="entry name" value="AB_hydrolase_fold"/>
</dbReference>
<protein>
    <submittedName>
        <fullName evidence="2">Alpha/beta hydrolase</fullName>
    </submittedName>
</protein>
<dbReference type="PANTHER" id="PTHR43798:SF33">
    <property type="entry name" value="HYDROLASE, PUTATIVE (AFU_ORTHOLOGUE AFUA_2G14860)-RELATED"/>
    <property type="match status" value="1"/>
</dbReference>
<dbReference type="EMBL" id="JAGYPF010000006">
    <property type="protein sequence ID" value="MBS4216370.1"/>
    <property type="molecule type" value="Genomic_DNA"/>
</dbReference>
<dbReference type="Proteomes" id="UP000679749">
    <property type="component" value="Unassembled WGS sequence"/>
</dbReference>
<dbReference type="PANTHER" id="PTHR43798">
    <property type="entry name" value="MONOACYLGLYCEROL LIPASE"/>
    <property type="match status" value="1"/>
</dbReference>
<accession>A0A942U7V4</accession>
<evidence type="ECO:0000313" key="2">
    <source>
        <dbReference type="EMBL" id="MBS4216370.1"/>
    </source>
</evidence>
<proteinExistence type="predicted"/>
<keyword evidence="3" id="KW-1185">Reference proteome</keyword>
<dbReference type="InterPro" id="IPR000073">
    <property type="entry name" value="AB_hydrolase_1"/>
</dbReference>
<keyword evidence="2" id="KW-0378">Hydrolase</keyword>
<sequence>MAEHTIYKSDEGKQNILRFYENYLNSFGFEMERAYVGTSFGRTHVLITGPKDGKPLFVFQGGNCINPMTLSWFKPLFEHYRVYAPDTIGHPGYSAENRISAKDDSFAHWISELMTYFGVEKAAFAGPSYGAGILLRLAASMPQKIACSVLICPAGIALGSKFEMITKILVPLIIFKGTKSAVQLQKIADNMSDGFMKEIDKEIIGSIFNYTKLEQDMPKLTEKRELLRYTAPTIVIAGNKDVFFPEKKIGPAAKEIIPNLANYEVFNMGHIPSEEQLVVINEKIKEFLRLHYS</sequence>
<feature type="domain" description="AB hydrolase-1" evidence="1">
    <location>
        <begin position="72"/>
        <end position="275"/>
    </location>
</feature>
<comment type="caution">
    <text evidence="2">The sequence shown here is derived from an EMBL/GenBank/DDBJ whole genome shotgun (WGS) entry which is preliminary data.</text>
</comment>
<gene>
    <name evidence="2" type="ORF">KHA99_28490</name>
</gene>